<name>A0A1B6KKJ1_9HEMI</name>
<dbReference type="EMBL" id="GEBQ01028008">
    <property type="protein sequence ID" value="JAT11969.1"/>
    <property type="molecule type" value="Transcribed_RNA"/>
</dbReference>
<proteinExistence type="predicted"/>
<reference evidence="2" key="1">
    <citation type="submission" date="2015-11" db="EMBL/GenBank/DDBJ databases">
        <title>De novo transcriptome assembly of four potential Pierce s Disease insect vectors from Arizona vineyards.</title>
        <authorList>
            <person name="Tassone E.E."/>
        </authorList>
    </citation>
    <scope>NUCLEOTIDE SEQUENCE</scope>
</reference>
<dbReference type="AlphaFoldDB" id="A0A1B6KKJ1"/>
<sequence>MNSNACAFFAVFSLAIYGTNAISCNPSITEALVNSTNCQTDVLQKLHAMSPLTAITLHKPDLEAAQQHFDLKCVNFQVDAPENNTSKAKFTIYHKTSEPNTVNYMQEESKCGLTVETYKDNKQFAVYFLKLDKVACYYRCPHGETKGPAIAGCLVPVA</sequence>
<evidence type="ECO:0000256" key="1">
    <source>
        <dbReference type="SAM" id="SignalP"/>
    </source>
</evidence>
<feature type="signal peptide" evidence="1">
    <location>
        <begin position="1"/>
        <end position="21"/>
    </location>
</feature>
<feature type="non-terminal residue" evidence="2">
    <location>
        <position position="158"/>
    </location>
</feature>
<accession>A0A1B6KKJ1</accession>
<organism evidence="2">
    <name type="scientific">Graphocephala atropunctata</name>
    <dbReference type="NCBI Taxonomy" id="36148"/>
    <lineage>
        <taxon>Eukaryota</taxon>
        <taxon>Metazoa</taxon>
        <taxon>Ecdysozoa</taxon>
        <taxon>Arthropoda</taxon>
        <taxon>Hexapoda</taxon>
        <taxon>Insecta</taxon>
        <taxon>Pterygota</taxon>
        <taxon>Neoptera</taxon>
        <taxon>Paraneoptera</taxon>
        <taxon>Hemiptera</taxon>
        <taxon>Auchenorrhyncha</taxon>
        <taxon>Membracoidea</taxon>
        <taxon>Cicadellidae</taxon>
        <taxon>Cicadellinae</taxon>
        <taxon>Cicadellini</taxon>
        <taxon>Graphocephala</taxon>
    </lineage>
</organism>
<protein>
    <submittedName>
        <fullName evidence="2">Uncharacterized protein</fullName>
    </submittedName>
</protein>
<feature type="chain" id="PRO_5008586657" evidence="1">
    <location>
        <begin position="22"/>
        <end position="158"/>
    </location>
</feature>
<keyword evidence="1" id="KW-0732">Signal</keyword>
<gene>
    <name evidence="2" type="ORF">g.32943</name>
</gene>
<evidence type="ECO:0000313" key="2">
    <source>
        <dbReference type="EMBL" id="JAT11969.1"/>
    </source>
</evidence>